<feature type="compositionally biased region" description="Basic and acidic residues" evidence="4">
    <location>
        <begin position="573"/>
        <end position="596"/>
    </location>
</feature>
<dbReference type="InterPro" id="IPR043128">
    <property type="entry name" value="Rev_trsase/Diguanyl_cyclase"/>
</dbReference>
<sequence>MSAPTTGRPTTPAPPPAATRTPEARTPDARRSGPSTTGARPSGTRAPRPAATRTTVLWVPDWPVVAAATLEGVPADVPTAVHDGRRLVTVSAGARAEGVRRGMQRRQAQGLCPALVLLDADEPRDVRMFEPVAAAAETVVSGVEVVRAGLLLLPAGGASRYHGSEDRLAELLVSAVAERTGHECAVGTADGLLAAVLAARTGEVVPPGTSPAFLAGRPMADLVHAAVTDEDAAEVLELVDLLHRLGLRHLGRLAALPPAAVHARFGRRGTWAQTLARGEDERPPVRRRPEADVEAATALDPPLDRVDQATFAGRRLAEELHAALVARALTCGRLRIDARTEAGEELSRTWRTDMGGWGGLTPARITDRIRWQLEGWLASAAAEAGRAARAARARADREAGRTTGRTSGRSSGLRTPGADGVDADGPDAPPALDVDTPGVTLVHLAVTALDVAPVGAEQGRLWGGPSGGDLRAHRALDRVQGIVGVDGVLLASLQGGRDVRDQVHLRAWGEQEAAPRPVDRPWPGRLPDPAPACVLAEPVPVEVLDAHGRPVRVDPRQSLSGDPAVLRWTGDGARGDDRGGARGDDRGGARGDDRGSDGGGGSRRVVGWAGPWLVLERWWVLGAAGQVRAHLQVALDDRRALLLTGTAEGWTCEATYD</sequence>
<evidence type="ECO:0000313" key="6">
    <source>
        <dbReference type="EMBL" id="SFB28049.1"/>
    </source>
</evidence>
<dbReference type="Gene3D" id="3.40.1170.60">
    <property type="match status" value="1"/>
</dbReference>
<dbReference type="PROSITE" id="PS50173">
    <property type="entry name" value="UMUC"/>
    <property type="match status" value="1"/>
</dbReference>
<dbReference type="EMBL" id="FOKA01000012">
    <property type="protein sequence ID" value="SFB28049.1"/>
    <property type="molecule type" value="Genomic_DNA"/>
</dbReference>
<dbReference type="PANTHER" id="PTHR35369">
    <property type="entry name" value="BLR3025 PROTEIN-RELATED"/>
    <property type="match status" value="1"/>
</dbReference>
<comment type="function">
    <text evidence="3">Poorly processive, error-prone DNA polymerase involved in untargeted mutagenesis. Copies undamaged DNA at stalled replication forks, which arise in vivo from mismatched or misaligned primer ends. These misaligned primers can be extended by PolIV. Exhibits no 3'-5' exonuclease (proofreading) activity. May be involved in translesional synthesis, in conjunction with the beta clamp from PolIII.</text>
</comment>
<dbReference type="Gene3D" id="3.30.70.270">
    <property type="match status" value="1"/>
</dbReference>
<feature type="region of interest" description="Disordered" evidence="4">
    <location>
        <begin position="552"/>
        <end position="603"/>
    </location>
</feature>
<dbReference type="InterPro" id="IPR001126">
    <property type="entry name" value="UmuC"/>
</dbReference>
<feature type="compositionally biased region" description="Low complexity" evidence="4">
    <location>
        <begin position="38"/>
        <end position="54"/>
    </location>
</feature>
<feature type="domain" description="UmuC" evidence="5">
    <location>
        <begin position="70"/>
        <end position="200"/>
    </location>
</feature>
<accession>A0A1I0ZQJ0</accession>
<name>A0A1I0ZQJ0_9CELL</name>
<feature type="compositionally biased region" description="Low complexity" evidence="4">
    <location>
        <begin position="401"/>
        <end position="420"/>
    </location>
</feature>
<dbReference type="CDD" id="cd03468">
    <property type="entry name" value="PolY_like"/>
    <property type="match status" value="1"/>
</dbReference>
<keyword evidence="7" id="KW-1185">Reference proteome</keyword>
<gene>
    <name evidence="6" type="ORF">SAMN05421867_11271</name>
</gene>
<feature type="compositionally biased region" description="Basic and acidic residues" evidence="4">
    <location>
        <begin position="22"/>
        <end position="31"/>
    </location>
</feature>
<dbReference type="STRING" id="988821.SAMN05421867_11271"/>
<dbReference type="PANTHER" id="PTHR35369:SF2">
    <property type="entry name" value="BLR3025 PROTEIN"/>
    <property type="match status" value="1"/>
</dbReference>
<feature type="region of interest" description="Disordered" evidence="4">
    <location>
        <begin position="389"/>
        <end position="431"/>
    </location>
</feature>
<comment type="similarity">
    <text evidence="1">Belongs to the DNA polymerase type-Y family.</text>
</comment>
<evidence type="ECO:0000256" key="4">
    <source>
        <dbReference type="SAM" id="MobiDB-lite"/>
    </source>
</evidence>
<reference evidence="6 7" key="1">
    <citation type="submission" date="2016-10" db="EMBL/GenBank/DDBJ databases">
        <authorList>
            <person name="de Groot N.N."/>
        </authorList>
    </citation>
    <scope>NUCLEOTIDE SEQUENCE [LARGE SCALE GENOMIC DNA]</scope>
    <source>
        <strain evidence="6 7">CGMCC 4.6945</strain>
    </source>
</reference>
<feature type="region of interest" description="Disordered" evidence="4">
    <location>
        <begin position="1"/>
        <end position="54"/>
    </location>
</feature>
<evidence type="ECO:0000256" key="3">
    <source>
        <dbReference type="ARBA" id="ARBA00025589"/>
    </source>
</evidence>
<dbReference type="SUPFAM" id="SSF56672">
    <property type="entry name" value="DNA/RNA polymerases"/>
    <property type="match status" value="1"/>
</dbReference>
<keyword evidence="2" id="KW-0227">DNA damage</keyword>
<feature type="compositionally biased region" description="Low complexity" evidence="4">
    <location>
        <begin position="1"/>
        <end position="10"/>
    </location>
</feature>
<dbReference type="InterPro" id="IPR050356">
    <property type="entry name" value="SulA_CellDiv_inhibitor"/>
</dbReference>
<dbReference type="Proteomes" id="UP000199012">
    <property type="component" value="Unassembled WGS sequence"/>
</dbReference>
<dbReference type="InterPro" id="IPR043502">
    <property type="entry name" value="DNA/RNA_pol_sf"/>
</dbReference>
<dbReference type="Pfam" id="PF00817">
    <property type="entry name" value="IMS"/>
    <property type="match status" value="1"/>
</dbReference>
<dbReference type="AlphaFoldDB" id="A0A1I0ZQJ0"/>
<organism evidence="6 7">
    <name type="scientific">Cellulomonas marina</name>
    <dbReference type="NCBI Taxonomy" id="988821"/>
    <lineage>
        <taxon>Bacteria</taxon>
        <taxon>Bacillati</taxon>
        <taxon>Actinomycetota</taxon>
        <taxon>Actinomycetes</taxon>
        <taxon>Micrococcales</taxon>
        <taxon>Cellulomonadaceae</taxon>
        <taxon>Cellulomonas</taxon>
    </lineage>
</organism>
<protein>
    <submittedName>
        <fullName evidence="6">Protein ImuB</fullName>
    </submittedName>
</protein>
<evidence type="ECO:0000259" key="5">
    <source>
        <dbReference type="PROSITE" id="PS50173"/>
    </source>
</evidence>
<evidence type="ECO:0000256" key="2">
    <source>
        <dbReference type="ARBA" id="ARBA00022763"/>
    </source>
</evidence>
<evidence type="ECO:0000256" key="1">
    <source>
        <dbReference type="ARBA" id="ARBA00010945"/>
    </source>
</evidence>
<dbReference type="OrthoDB" id="5244088at2"/>
<dbReference type="GO" id="GO:0006281">
    <property type="term" value="P:DNA repair"/>
    <property type="evidence" value="ECO:0007669"/>
    <property type="project" value="InterPro"/>
</dbReference>
<proteinExistence type="inferred from homology"/>
<evidence type="ECO:0000313" key="7">
    <source>
        <dbReference type="Proteomes" id="UP000199012"/>
    </source>
</evidence>